<evidence type="ECO:0000313" key="2">
    <source>
        <dbReference type="EMBL" id="VAX19880.1"/>
    </source>
</evidence>
<accession>A0A3B1CAT4</accession>
<dbReference type="AlphaFoldDB" id="A0A3B1CAT4"/>
<protein>
    <submittedName>
        <fullName evidence="2">Uncharacterized protein</fullName>
    </submittedName>
</protein>
<feature type="coiled-coil region" evidence="1">
    <location>
        <begin position="96"/>
        <end position="123"/>
    </location>
</feature>
<proteinExistence type="predicted"/>
<gene>
    <name evidence="2" type="ORF">MNBD_NITROSPINAE02-757</name>
</gene>
<name>A0A3B1CAT4_9ZZZZ</name>
<keyword evidence="1" id="KW-0175">Coiled coil</keyword>
<sequence>MYFGMKEVVLYGSLALVAALLVNHYAGLDVPALNLIEDSIVGEGDQGGADDEESVNVFDYANIDAGPGGDRECVTARKMAGDAKTRIRAHMVKARAERDEDTISALEDKLQKWRERIDAACDKG</sequence>
<evidence type="ECO:0000256" key="1">
    <source>
        <dbReference type="SAM" id="Coils"/>
    </source>
</evidence>
<organism evidence="2">
    <name type="scientific">hydrothermal vent metagenome</name>
    <dbReference type="NCBI Taxonomy" id="652676"/>
    <lineage>
        <taxon>unclassified sequences</taxon>
        <taxon>metagenomes</taxon>
        <taxon>ecological metagenomes</taxon>
    </lineage>
</organism>
<reference evidence="2" key="1">
    <citation type="submission" date="2018-06" db="EMBL/GenBank/DDBJ databases">
        <authorList>
            <person name="Zhirakovskaya E."/>
        </authorList>
    </citation>
    <scope>NUCLEOTIDE SEQUENCE</scope>
</reference>
<dbReference type="EMBL" id="UOGE01000049">
    <property type="protein sequence ID" value="VAX19880.1"/>
    <property type="molecule type" value="Genomic_DNA"/>
</dbReference>